<reference evidence="2 3" key="1">
    <citation type="submission" date="2024-01" db="EMBL/GenBank/DDBJ databases">
        <title>The complete chloroplast genome sequence of Lithospermum erythrorhizon: insights into the phylogenetic relationship among Boraginaceae species and the maternal lineages of purple gromwells.</title>
        <authorList>
            <person name="Okada T."/>
            <person name="Watanabe K."/>
        </authorList>
    </citation>
    <scope>NUCLEOTIDE SEQUENCE [LARGE SCALE GENOMIC DNA]</scope>
</reference>
<proteinExistence type="predicted"/>
<evidence type="ECO:0000313" key="2">
    <source>
        <dbReference type="EMBL" id="GAA0186545.1"/>
    </source>
</evidence>
<comment type="caution">
    <text evidence="2">The sequence shown here is derived from an EMBL/GenBank/DDBJ whole genome shotgun (WGS) entry which is preliminary data.</text>
</comment>
<feature type="region of interest" description="Disordered" evidence="1">
    <location>
        <begin position="135"/>
        <end position="202"/>
    </location>
</feature>
<feature type="compositionally biased region" description="Basic and acidic residues" evidence="1">
    <location>
        <begin position="146"/>
        <end position="160"/>
    </location>
</feature>
<evidence type="ECO:0000313" key="3">
    <source>
        <dbReference type="Proteomes" id="UP001454036"/>
    </source>
</evidence>
<accession>A0AAV3S158</accession>
<organism evidence="2 3">
    <name type="scientific">Lithospermum erythrorhizon</name>
    <name type="common">Purple gromwell</name>
    <name type="synonym">Lithospermum officinale var. erythrorhizon</name>
    <dbReference type="NCBI Taxonomy" id="34254"/>
    <lineage>
        <taxon>Eukaryota</taxon>
        <taxon>Viridiplantae</taxon>
        <taxon>Streptophyta</taxon>
        <taxon>Embryophyta</taxon>
        <taxon>Tracheophyta</taxon>
        <taxon>Spermatophyta</taxon>
        <taxon>Magnoliopsida</taxon>
        <taxon>eudicotyledons</taxon>
        <taxon>Gunneridae</taxon>
        <taxon>Pentapetalae</taxon>
        <taxon>asterids</taxon>
        <taxon>lamiids</taxon>
        <taxon>Boraginales</taxon>
        <taxon>Boraginaceae</taxon>
        <taxon>Boraginoideae</taxon>
        <taxon>Lithospermeae</taxon>
        <taxon>Lithospermum</taxon>
    </lineage>
</organism>
<dbReference type="EMBL" id="BAABME010013807">
    <property type="protein sequence ID" value="GAA0186545.1"/>
    <property type="molecule type" value="Genomic_DNA"/>
</dbReference>
<evidence type="ECO:0000256" key="1">
    <source>
        <dbReference type="SAM" id="MobiDB-lite"/>
    </source>
</evidence>
<sequence>MDSPQPCIIKGLVVYRNDYFPALIRTVNVYQYGEEDDEINEREYLFHRERNYEECFMMKIFTAQNFDLNQHYKGRKDGVWECIYVFDINIDPCPDLDDIPSILSIERNSKLQSIPSLLEDLEAISHQCQALDNGELSEDPSLVSSNEKDDNPRSPDDGRPSLETSDGDCGHGHDLPACFRFDLNSLPPPDSDDEGIDLNRSG</sequence>
<keyword evidence="3" id="KW-1185">Reference proteome</keyword>
<gene>
    <name evidence="2" type="ORF">LIER_33833</name>
</gene>
<protein>
    <submittedName>
        <fullName evidence="2">Uncharacterized protein</fullName>
    </submittedName>
</protein>
<name>A0AAV3S158_LITER</name>
<dbReference type="Proteomes" id="UP001454036">
    <property type="component" value="Unassembled WGS sequence"/>
</dbReference>
<dbReference type="AlphaFoldDB" id="A0AAV3S158"/>